<evidence type="ECO:0000256" key="4">
    <source>
        <dbReference type="ARBA" id="ARBA00023163"/>
    </source>
</evidence>
<dbReference type="SUPFAM" id="SSF46785">
    <property type="entry name" value="Winged helix' DNA-binding domain"/>
    <property type="match status" value="1"/>
</dbReference>
<dbReference type="InterPro" id="IPR050389">
    <property type="entry name" value="LysR-type_TF"/>
</dbReference>
<feature type="domain" description="HTH lysR-type" evidence="5">
    <location>
        <begin position="1"/>
        <end position="59"/>
    </location>
</feature>
<evidence type="ECO:0000256" key="3">
    <source>
        <dbReference type="ARBA" id="ARBA00023125"/>
    </source>
</evidence>
<dbReference type="AlphaFoldDB" id="A0A7Y8K6I8"/>
<dbReference type="Proteomes" id="UP000537188">
    <property type="component" value="Unassembled WGS sequence"/>
</dbReference>
<evidence type="ECO:0000313" key="7">
    <source>
        <dbReference type="Proteomes" id="UP000537188"/>
    </source>
</evidence>
<keyword evidence="3" id="KW-0238">DNA-binding</keyword>
<dbReference type="InterPro" id="IPR036388">
    <property type="entry name" value="WH-like_DNA-bd_sf"/>
</dbReference>
<reference evidence="6 7" key="1">
    <citation type="submission" date="2020-04" db="EMBL/GenBank/DDBJ databases">
        <title>Molecular characterization of pseudomonads from Agaricus bisporus reveal novel blotch 2 pathogens in Western Europe.</title>
        <authorList>
            <person name="Taparia T."/>
            <person name="Krijger M."/>
            <person name="Haynes E."/>
            <person name="Elpinstone J.G."/>
            <person name="Noble R."/>
            <person name="Van Der Wolf J."/>
        </authorList>
    </citation>
    <scope>NUCLEOTIDE SEQUENCE [LARGE SCALE GENOMIC DNA]</scope>
    <source>
        <strain evidence="6 7">IPO3781</strain>
    </source>
</reference>
<accession>A0A7Y8K6I8</accession>
<name>A0A7Y8K6I8_9PSED</name>
<dbReference type="GO" id="GO:0003700">
    <property type="term" value="F:DNA-binding transcription factor activity"/>
    <property type="evidence" value="ECO:0007669"/>
    <property type="project" value="InterPro"/>
</dbReference>
<sequence length="302" mass="34091">MKDLNLLYTFEALWRDHSVSIAAQNLGVTQAAVSSSLKRMRQDYGDKLFALVGRRMEPTPFCVQIAPRLLESLALVRDASSQMISFDPQPCRKTFTIRMRDVGEVVCLPPMLAELFAAAPKTRVHTVGGTMDETLNGLSTGRIDLAVGFMPTLQTDIHRSTVFTQHYVCAMRSDHPLAAHPLTLEQFSTQEHLLVEAGGSGHQILERALIDTGGRDCIKVRIPQYLSAPHLLLGSNMVWTVPSALGQTLARFFPLVIHPLPLEIPPFEIDLYWHDRFHRDPENKWFRELVGRVLRSQQSEWQ</sequence>
<keyword evidence="4" id="KW-0804">Transcription</keyword>
<dbReference type="Gene3D" id="1.10.10.10">
    <property type="entry name" value="Winged helix-like DNA-binding domain superfamily/Winged helix DNA-binding domain"/>
    <property type="match status" value="1"/>
</dbReference>
<dbReference type="PANTHER" id="PTHR30118:SF15">
    <property type="entry name" value="TRANSCRIPTIONAL REGULATORY PROTEIN"/>
    <property type="match status" value="1"/>
</dbReference>
<dbReference type="SUPFAM" id="SSF53850">
    <property type="entry name" value="Periplasmic binding protein-like II"/>
    <property type="match status" value="1"/>
</dbReference>
<dbReference type="Pfam" id="PF03466">
    <property type="entry name" value="LysR_substrate"/>
    <property type="match status" value="1"/>
</dbReference>
<comment type="similarity">
    <text evidence="1">Belongs to the LysR transcriptional regulatory family.</text>
</comment>
<dbReference type="RefSeq" id="WP_177115151.1">
    <property type="nucleotide sequence ID" value="NZ_JACARF010000023.1"/>
</dbReference>
<keyword evidence="2" id="KW-0805">Transcription regulation</keyword>
<dbReference type="Pfam" id="PF00126">
    <property type="entry name" value="HTH_1"/>
    <property type="match status" value="1"/>
</dbReference>
<proteinExistence type="inferred from homology"/>
<dbReference type="InterPro" id="IPR005119">
    <property type="entry name" value="LysR_subst-bd"/>
</dbReference>
<evidence type="ECO:0000259" key="5">
    <source>
        <dbReference type="PROSITE" id="PS50931"/>
    </source>
</evidence>
<dbReference type="PROSITE" id="PS50931">
    <property type="entry name" value="HTH_LYSR"/>
    <property type="match status" value="1"/>
</dbReference>
<dbReference type="CDD" id="cd08459">
    <property type="entry name" value="PBP2_DntR_NahR_LinR_like"/>
    <property type="match status" value="1"/>
</dbReference>
<dbReference type="InterPro" id="IPR000847">
    <property type="entry name" value="LysR_HTH_N"/>
</dbReference>
<organism evidence="6 7">
    <name type="scientific">Pseudomonas yamanorum</name>
    <dbReference type="NCBI Taxonomy" id="515393"/>
    <lineage>
        <taxon>Bacteria</taxon>
        <taxon>Pseudomonadati</taxon>
        <taxon>Pseudomonadota</taxon>
        <taxon>Gammaproteobacteria</taxon>
        <taxon>Pseudomonadales</taxon>
        <taxon>Pseudomonadaceae</taxon>
        <taxon>Pseudomonas</taxon>
    </lineage>
</organism>
<dbReference type="InterPro" id="IPR036390">
    <property type="entry name" value="WH_DNA-bd_sf"/>
</dbReference>
<protein>
    <submittedName>
        <fullName evidence="6">LysR family transcriptional regulator</fullName>
    </submittedName>
</protein>
<dbReference type="PANTHER" id="PTHR30118">
    <property type="entry name" value="HTH-TYPE TRANSCRIPTIONAL REGULATOR LEUO-RELATED"/>
    <property type="match status" value="1"/>
</dbReference>
<evidence type="ECO:0000256" key="1">
    <source>
        <dbReference type="ARBA" id="ARBA00009437"/>
    </source>
</evidence>
<dbReference type="EMBL" id="JACARF010000023">
    <property type="protein sequence ID" value="NWE77786.1"/>
    <property type="molecule type" value="Genomic_DNA"/>
</dbReference>
<gene>
    <name evidence="6" type="ORF">HX828_19660</name>
</gene>
<comment type="caution">
    <text evidence="6">The sequence shown here is derived from an EMBL/GenBank/DDBJ whole genome shotgun (WGS) entry which is preliminary data.</text>
</comment>
<dbReference type="GO" id="GO:0003677">
    <property type="term" value="F:DNA binding"/>
    <property type="evidence" value="ECO:0007669"/>
    <property type="project" value="UniProtKB-KW"/>
</dbReference>
<dbReference type="Gene3D" id="3.40.190.10">
    <property type="entry name" value="Periplasmic binding protein-like II"/>
    <property type="match status" value="2"/>
</dbReference>
<evidence type="ECO:0000256" key="2">
    <source>
        <dbReference type="ARBA" id="ARBA00023015"/>
    </source>
</evidence>
<evidence type="ECO:0000313" key="6">
    <source>
        <dbReference type="EMBL" id="NWE77786.1"/>
    </source>
</evidence>